<organism evidence="1 2">
    <name type="scientific">Belnapia rosea</name>
    <dbReference type="NCBI Taxonomy" id="938405"/>
    <lineage>
        <taxon>Bacteria</taxon>
        <taxon>Pseudomonadati</taxon>
        <taxon>Pseudomonadota</taxon>
        <taxon>Alphaproteobacteria</taxon>
        <taxon>Acetobacterales</taxon>
        <taxon>Roseomonadaceae</taxon>
        <taxon>Belnapia</taxon>
    </lineage>
</organism>
<keyword evidence="2" id="KW-1185">Reference proteome</keyword>
<evidence type="ECO:0000313" key="1">
    <source>
        <dbReference type="EMBL" id="SDD64582.1"/>
    </source>
</evidence>
<dbReference type="Proteomes" id="UP000198925">
    <property type="component" value="Unassembled WGS sequence"/>
</dbReference>
<protein>
    <submittedName>
        <fullName evidence="1">Uncharacterized protein</fullName>
    </submittedName>
</protein>
<dbReference type="EMBL" id="FMZX01000010">
    <property type="protein sequence ID" value="SDD64582.1"/>
    <property type="molecule type" value="Genomic_DNA"/>
</dbReference>
<dbReference type="AlphaFoldDB" id="A0A1G6WFE1"/>
<sequence length="90" mass="9610">MTGSHHPDVDFDKDYNVEIDVDFDTNVDVDVDINKDIDVDLDLCGLEGNAATLSLDVEAIGDNSLAEVVSTVIATDYMSSVTVEAGAFVN</sequence>
<evidence type="ECO:0000313" key="2">
    <source>
        <dbReference type="Proteomes" id="UP000198925"/>
    </source>
</evidence>
<gene>
    <name evidence="1" type="ORF">SAMN04487779_1010176</name>
</gene>
<dbReference type="RefSeq" id="WP_090664055.1">
    <property type="nucleotide sequence ID" value="NZ_FMZX01000010.1"/>
</dbReference>
<name>A0A1G6WFE1_9PROT</name>
<proteinExistence type="predicted"/>
<reference evidence="1 2" key="1">
    <citation type="submission" date="2016-10" db="EMBL/GenBank/DDBJ databases">
        <authorList>
            <person name="de Groot N.N."/>
        </authorList>
    </citation>
    <scope>NUCLEOTIDE SEQUENCE [LARGE SCALE GENOMIC DNA]</scope>
    <source>
        <strain evidence="1 2">CPCC 100156</strain>
    </source>
</reference>
<accession>A0A1G6WFE1</accession>